<keyword evidence="5" id="KW-0238">DNA-binding</keyword>
<dbReference type="SUPFAM" id="SSF47473">
    <property type="entry name" value="EF-hand"/>
    <property type="match status" value="2"/>
</dbReference>
<name>A0A2P6TR24_CHLSO</name>
<keyword evidence="4" id="KW-0805">Transcription regulation</keyword>
<evidence type="ECO:0000256" key="5">
    <source>
        <dbReference type="ARBA" id="ARBA00023125"/>
    </source>
</evidence>
<feature type="region of interest" description="Disordered" evidence="9">
    <location>
        <begin position="1297"/>
        <end position="1319"/>
    </location>
</feature>
<comment type="subcellular location">
    <subcellularLocation>
        <location evidence="1">Nucleus</location>
    </subcellularLocation>
</comment>
<feature type="domain" description="HTH myb-type" evidence="11">
    <location>
        <begin position="62"/>
        <end position="112"/>
    </location>
</feature>
<dbReference type="SMART" id="SM00717">
    <property type="entry name" value="SANT"/>
    <property type="match status" value="2"/>
</dbReference>
<keyword evidence="13" id="KW-1185">Reference proteome</keyword>
<dbReference type="InterPro" id="IPR008907">
    <property type="entry name" value="TPP/p25"/>
</dbReference>
<evidence type="ECO:0000256" key="6">
    <source>
        <dbReference type="ARBA" id="ARBA00023163"/>
    </source>
</evidence>
<evidence type="ECO:0000259" key="10">
    <source>
        <dbReference type="PROSITE" id="PS50090"/>
    </source>
</evidence>
<evidence type="ECO:0000256" key="9">
    <source>
        <dbReference type="SAM" id="MobiDB-lite"/>
    </source>
</evidence>
<keyword evidence="3" id="KW-0677">Repeat</keyword>
<dbReference type="GO" id="GO:0046785">
    <property type="term" value="P:microtubule polymerization"/>
    <property type="evidence" value="ECO:0007669"/>
    <property type="project" value="InterPro"/>
</dbReference>
<dbReference type="GO" id="GO:0015631">
    <property type="term" value="F:tubulin binding"/>
    <property type="evidence" value="ECO:0007669"/>
    <property type="project" value="InterPro"/>
</dbReference>
<evidence type="ECO:0000256" key="8">
    <source>
        <dbReference type="SAM" id="Coils"/>
    </source>
</evidence>
<dbReference type="InterPro" id="IPR009057">
    <property type="entry name" value="Homeodomain-like_sf"/>
</dbReference>
<gene>
    <name evidence="12" type="ORF">C2E21_4413</name>
</gene>
<dbReference type="Gene3D" id="1.10.10.60">
    <property type="entry name" value="Homeodomain-like"/>
    <property type="match status" value="2"/>
</dbReference>
<proteinExistence type="inferred from homology"/>
<dbReference type="FunFam" id="1.10.10.60:FF:000060">
    <property type="entry name" value="MYB transcription factor"/>
    <property type="match status" value="1"/>
</dbReference>
<dbReference type="PROSITE" id="PS51294">
    <property type="entry name" value="HTH_MYB"/>
    <property type="match status" value="2"/>
</dbReference>
<accession>A0A2P6TR24</accession>
<evidence type="ECO:0000259" key="11">
    <source>
        <dbReference type="PROSITE" id="PS51294"/>
    </source>
</evidence>
<dbReference type="PANTHER" id="PTHR45614">
    <property type="entry name" value="MYB PROTEIN-RELATED"/>
    <property type="match status" value="1"/>
</dbReference>
<dbReference type="Proteomes" id="UP000239899">
    <property type="component" value="Unassembled WGS sequence"/>
</dbReference>
<feature type="compositionally biased region" description="Low complexity" evidence="9">
    <location>
        <begin position="914"/>
        <end position="924"/>
    </location>
</feature>
<feature type="region of interest" description="Disordered" evidence="9">
    <location>
        <begin position="186"/>
        <end position="205"/>
    </location>
</feature>
<dbReference type="InterPro" id="IPR050560">
    <property type="entry name" value="MYB_TF"/>
</dbReference>
<dbReference type="GO" id="GO:0005634">
    <property type="term" value="C:nucleus"/>
    <property type="evidence" value="ECO:0007669"/>
    <property type="project" value="UniProtKB-SubCell"/>
</dbReference>
<evidence type="ECO:0000313" key="12">
    <source>
        <dbReference type="EMBL" id="PRW56509.1"/>
    </source>
</evidence>
<feature type="coiled-coil region" evidence="8">
    <location>
        <begin position="961"/>
        <end position="1062"/>
    </location>
</feature>
<dbReference type="InterPro" id="IPR017930">
    <property type="entry name" value="Myb_dom"/>
</dbReference>
<evidence type="ECO:0000256" key="2">
    <source>
        <dbReference type="ARBA" id="ARBA00010994"/>
    </source>
</evidence>
<evidence type="ECO:0000256" key="4">
    <source>
        <dbReference type="ARBA" id="ARBA00023015"/>
    </source>
</evidence>
<feature type="coiled-coil region" evidence="8">
    <location>
        <begin position="566"/>
        <end position="595"/>
    </location>
</feature>
<comment type="caution">
    <text evidence="12">The sequence shown here is derived from an EMBL/GenBank/DDBJ whole genome shotgun (WGS) entry which is preliminary data.</text>
</comment>
<comment type="similarity">
    <text evidence="2">Belongs to the TPPP family.</text>
</comment>
<evidence type="ECO:0000256" key="7">
    <source>
        <dbReference type="ARBA" id="ARBA00023242"/>
    </source>
</evidence>
<dbReference type="CDD" id="cd00167">
    <property type="entry name" value="SANT"/>
    <property type="match status" value="2"/>
</dbReference>
<dbReference type="STRING" id="3076.A0A2P6TR24"/>
<feature type="domain" description="HTH myb-type" evidence="11">
    <location>
        <begin position="10"/>
        <end position="61"/>
    </location>
</feature>
<dbReference type="Gene3D" id="1.10.238.10">
    <property type="entry name" value="EF-hand"/>
    <property type="match status" value="2"/>
</dbReference>
<dbReference type="Pfam" id="PF05517">
    <property type="entry name" value="p25-alpha"/>
    <property type="match status" value="2"/>
</dbReference>
<dbReference type="Pfam" id="PF13921">
    <property type="entry name" value="Myb_DNA-bind_6"/>
    <property type="match status" value="1"/>
</dbReference>
<evidence type="ECO:0000256" key="3">
    <source>
        <dbReference type="ARBA" id="ARBA00022737"/>
    </source>
</evidence>
<dbReference type="OrthoDB" id="2143914at2759"/>
<evidence type="ECO:0000256" key="1">
    <source>
        <dbReference type="ARBA" id="ARBA00004123"/>
    </source>
</evidence>
<dbReference type="GO" id="GO:0000981">
    <property type="term" value="F:DNA-binding transcription factor activity, RNA polymerase II-specific"/>
    <property type="evidence" value="ECO:0007669"/>
    <property type="project" value="TreeGrafter"/>
</dbReference>
<dbReference type="SUPFAM" id="SSF46689">
    <property type="entry name" value="Homeodomain-like"/>
    <property type="match status" value="1"/>
</dbReference>
<dbReference type="GO" id="GO:0000978">
    <property type="term" value="F:RNA polymerase II cis-regulatory region sequence-specific DNA binding"/>
    <property type="evidence" value="ECO:0007669"/>
    <property type="project" value="TreeGrafter"/>
</dbReference>
<dbReference type="PANTHER" id="PTHR45614:SF25">
    <property type="entry name" value="MYB PROTEIN"/>
    <property type="match status" value="1"/>
</dbReference>
<sequence>MGKHDSGDWKKGAWTPEEDELLRQLIKEYGPKNWSIIANGIRGRSGKSCRLRWCNQLNPEVKKDPFSQWEDAVIIKAHKEHGNKWALISKLLPGRTDNAVKNHWNSTLRRKYQGGQLNNRYLKGNQYSLQWLLDNLPEDEDPYSPQATRGSKRHSTAPVVSQAYAGAAVARTATGQFAPALNNVHKRRRTDAPQDADYPGLPVGMTRPSLQESIKMLNSVPESMRACLIEAAKLSAPGFKKKDVAAGSELGSLGGSGGPLSFNISVDAGRAPPAAPASAVAAFAAAAGAAGSGAGLAGAESDPLLLMAGAMGSDPLLGPIPPLGAPPTTVPAAVAGAAGGGDAAAGQRGGAAGNQQQLLDLIRHMDSGVVQPGTKVALQTTVLTSTAPAGGDPGVVAAPVALPLPLPIPGGGMVVVQQVQPAQVLQQQGAAVAASATALPIASPADLKGVFGGGDTPLSGSLEAILDELGKGNSLLKGLSGEGMPSLPPLEGGGSGRAAALGPPTGLHRDPRLVRKGGPLLSSALGTMGLFSKLKSKKQEEVAPPAAAAPQVSAFVSPTSYKPASAAFLEAAAAKARAAKEAEEAAAARAAAEAAAAAQAAKAAAAAEAAKAAAASAAAKLSSHDASSSVDGQRDWPAGNAGSDEAEYAAPLATSSLPPSSPLGSPSSDDPPATPEPPGRQASVAGSGLGLPESSCGSCTPRTGSEASYVLDGAGAAAGLPRHRSPCPSESESSAAASRVEWVAAAQQAVGAPAGQQQLSARRQIRRDMGPDTEERLHELFVEFASFGASKARLEELDSARFTKLCRECGLLCRRFTPGYADVAFTAAKKRKELRRLTFDEFCTALRLAAFRKQQPLEQVVRCVVASAGPSLNETTTPEQVRLYDDLSTWTGTQLQVATEAAVAAIGTPHSLPHASSAGSLGSSGCPTPGAARSGSLAELVQRQQSLHQEFIDPEKAAAEAAAAERRRRLAEVAIRAAEAEARDAVSRAAAATEAARQQALRAAAAAEAAESAVKEGEAAAERKRAEAAELAAAAEVQQAAARAAEREAAAALRKAAAAEAAGEKEAEAALAVASAKERRAKEAAANAWAVAAAATEAAETAAAAQAEAGAAGGWSEEAASAVAEASAEAEAAAMAAIVAARQEAEAAMLDALMQAEAAEAAVAAARAEAAAAEEALEAAKAEAAALLAAAATAEAAAETEAAAIEQAERRAAAAKEAAAVAAVSRRKAAARAKLDAEKAAAAAAERKAAAAEAAQQAANAAVRAEAAVRSRQRAQQKLSEALERARASSLASATAAALAAPSTPEQPRGGPVGAAAASPDVSPAQAAAAALEAAQARFGDGSGVTAAQIKKVWLEFAGFGKKAGSDAALRMESALFAKLCRECHLVGERMTVAQVDLIFGRSTDKGRSLTFKQFMQQALPLLAEARGCQEAEVGMLVAAANGPVRRGTMPLHVKFHDAPTTRWGKA</sequence>
<reference evidence="12 13" key="1">
    <citation type="journal article" date="2018" name="Plant J.">
        <title>Genome sequences of Chlorella sorokiniana UTEX 1602 and Micractinium conductrix SAG 241.80: implications to maltose excretion by a green alga.</title>
        <authorList>
            <person name="Arriola M.B."/>
            <person name="Velmurugan N."/>
            <person name="Zhang Y."/>
            <person name="Plunkett M.H."/>
            <person name="Hondzo H."/>
            <person name="Barney B.M."/>
        </authorList>
    </citation>
    <scope>NUCLEOTIDE SEQUENCE [LARGE SCALE GENOMIC DNA]</scope>
    <source>
        <strain evidence="13">UTEX 1602</strain>
    </source>
</reference>
<keyword evidence="7" id="KW-0539">Nucleus</keyword>
<protein>
    <submittedName>
        <fullName evidence="12">Transcription factor Myb13</fullName>
    </submittedName>
</protein>
<dbReference type="PROSITE" id="PS50090">
    <property type="entry name" value="MYB_LIKE"/>
    <property type="match status" value="2"/>
</dbReference>
<feature type="region of interest" description="Disordered" evidence="9">
    <location>
        <begin position="623"/>
        <end position="702"/>
    </location>
</feature>
<dbReference type="EMBL" id="LHPG02000008">
    <property type="protein sequence ID" value="PRW56509.1"/>
    <property type="molecule type" value="Genomic_DNA"/>
</dbReference>
<dbReference type="InterPro" id="IPR001005">
    <property type="entry name" value="SANT/Myb"/>
</dbReference>
<dbReference type="InterPro" id="IPR011992">
    <property type="entry name" value="EF-hand-dom_pair"/>
</dbReference>
<keyword evidence="6" id="KW-0804">Transcription</keyword>
<feature type="domain" description="Myb-like" evidence="10">
    <location>
        <begin position="58"/>
        <end position="108"/>
    </location>
</feature>
<organism evidence="12 13">
    <name type="scientific">Chlorella sorokiniana</name>
    <name type="common">Freshwater green alga</name>
    <dbReference type="NCBI Taxonomy" id="3076"/>
    <lineage>
        <taxon>Eukaryota</taxon>
        <taxon>Viridiplantae</taxon>
        <taxon>Chlorophyta</taxon>
        <taxon>core chlorophytes</taxon>
        <taxon>Trebouxiophyceae</taxon>
        <taxon>Chlorellales</taxon>
        <taxon>Chlorellaceae</taxon>
        <taxon>Chlorella clade</taxon>
        <taxon>Chlorella</taxon>
    </lineage>
</organism>
<feature type="domain" description="Myb-like" evidence="10">
    <location>
        <begin position="6"/>
        <end position="57"/>
    </location>
</feature>
<feature type="coiled-coil region" evidence="8">
    <location>
        <begin position="1142"/>
        <end position="1285"/>
    </location>
</feature>
<feature type="compositionally biased region" description="Low complexity" evidence="9">
    <location>
        <begin position="649"/>
        <end position="671"/>
    </location>
</feature>
<keyword evidence="8" id="KW-0175">Coiled coil</keyword>
<feature type="region of interest" description="Disordered" evidence="9">
    <location>
        <begin position="914"/>
        <end position="936"/>
    </location>
</feature>
<evidence type="ECO:0000313" key="13">
    <source>
        <dbReference type="Proteomes" id="UP000239899"/>
    </source>
</evidence>